<protein>
    <submittedName>
        <fullName evidence="2">Uncharacterized protein</fullName>
    </submittedName>
</protein>
<proteinExistence type="predicted"/>
<feature type="signal peptide" evidence="1">
    <location>
        <begin position="1"/>
        <end position="49"/>
    </location>
</feature>
<accession>A0ABP4N8N4</accession>
<feature type="chain" id="PRO_5046688416" evidence="1">
    <location>
        <begin position="50"/>
        <end position="189"/>
    </location>
</feature>
<evidence type="ECO:0000256" key="1">
    <source>
        <dbReference type="SAM" id="SignalP"/>
    </source>
</evidence>
<gene>
    <name evidence="2" type="ORF">GCM10009691_34990</name>
</gene>
<reference evidence="3" key="1">
    <citation type="journal article" date="2019" name="Int. J. Syst. Evol. Microbiol.">
        <title>The Global Catalogue of Microorganisms (GCM) 10K type strain sequencing project: providing services to taxonomists for standard genome sequencing and annotation.</title>
        <authorList>
            <consortium name="The Broad Institute Genomics Platform"/>
            <consortium name="The Broad Institute Genome Sequencing Center for Infectious Disease"/>
            <person name="Wu L."/>
            <person name="Ma J."/>
        </authorList>
    </citation>
    <scope>NUCLEOTIDE SEQUENCE [LARGE SCALE GENOMIC DNA]</scope>
    <source>
        <strain evidence="3">JCM 13319</strain>
    </source>
</reference>
<dbReference type="Proteomes" id="UP001501791">
    <property type="component" value="Unassembled WGS sequence"/>
</dbReference>
<keyword evidence="3" id="KW-1185">Reference proteome</keyword>
<keyword evidence="1" id="KW-0732">Signal</keyword>
<comment type="caution">
    <text evidence="2">The sequence shown here is derived from an EMBL/GenBank/DDBJ whole genome shotgun (WGS) entry which is preliminary data.</text>
</comment>
<dbReference type="EMBL" id="BAAALY010000016">
    <property type="protein sequence ID" value="GAA1557887.1"/>
    <property type="molecule type" value="Genomic_DNA"/>
</dbReference>
<organism evidence="2 3">
    <name type="scientific">Brevibacterium picturae</name>
    <dbReference type="NCBI Taxonomy" id="260553"/>
    <lineage>
        <taxon>Bacteria</taxon>
        <taxon>Bacillati</taxon>
        <taxon>Actinomycetota</taxon>
        <taxon>Actinomycetes</taxon>
        <taxon>Micrococcales</taxon>
        <taxon>Brevibacteriaceae</taxon>
        <taxon>Brevibacterium</taxon>
    </lineage>
</organism>
<sequence>MGKFIPQRQISPSITHNHAKYKTKTKVVMALASTTICLSGMGISAPASASESSTGMTQSATATTSLSASDWRVIAKRAGSAGDKSGAEAAQHMAIRTANSPQSSKLPTKPAQPQNIVTTVVKKAVIAALRHGGNKLPKKIRPYSQKILNFLEDLEKWQEGPIITGLMAAGLPYDIASYTATWIVTFAGV</sequence>
<name>A0ABP4N8N4_9MICO</name>
<evidence type="ECO:0000313" key="3">
    <source>
        <dbReference type="Proteomes" id="UP001501791"/>
    </source>
</evidence>
<evidence type="ECO:0000313" key="2">
    <source>
        <dbReference type="EMBL" id="GAA1557887.1"/>
    </source>
</evidence>